<dbReference type="AlphaFoldDB" id="D5RNV5"/>
<dbReference type="Pfam" id="PF07690">
    <property type="entry name" value="MFS_1"/>
    <property type="match status" value="1"/>
</dbReference>
<evidence type="ECO:0000313" key="9">
    <source>
        <dbReference type="Proteomes" id="UP000005324"/>
    </source>
</evidence>
<dbReference type="SUPFAM" id="SSF103473">
    <property type="entry name" value="MFS general substrate transporter"/>
    <property type="match status" value="1"/>
</dbReference>
<keyword evidence="3 6" id="KW-0812">Transmembrane</keyword>
<dbReference type="GO" id="GO:1990961">
    <property type="term" value="P:xenobiotic detoxification by transmembrane export across the plasma membrane"/>
    <property type="evidence" value="ECO:0007669"/>
    <property type="project" value="TreeGrafter"/>
</dbReference>
<dbReference type="InterPro" id="IPR020846">
    <property type="entry name" value="MFS_dom"/>
</dbReference>
<feature type="transmembrane region" description="Helical" evidence="6">
    <location>
        <begin position="51"/>
        <end position="70"/>
    </location>
</feature>
<dbReference type="InterPro" id="IPR011701">
    <property type="entry name" value="MFS"/>
</dbReference>
<dbReference type="InterPro" id="IPR036259">
    <property type="entry name" value="MFS_trans_sf"/>
</dbReference>
<evidence type="ECO:0000256" key="3">
    <source>
        <dbReference type="ARBA" id="ARBA00022692"/>
    </source>
</evidence>
<sequence length="137" mass="13779">MSISTRTGAAAAPAGTLLLLMALTGLGQMATNLVVPSLARMVADLSLELEQAGLIISALLLGIGLGQLVVGPMSDRHGRRPVLLAGLVLYVLAGTGAVLAESGTGLLLARLLQGLGASAGLALPRAIARDRFEGALF</sequence>
<dbReference type="PANTHER" id="PTHR23502">
    <property type="entry name" value="MAJOR FACILITATOR SUPERFAMILY"/>
    <property type="match status" value="1"/>
</dbReference>
<evidence type="ECO:0000256" key="2">
    <source>
        <dbReference type="ARBA" id="ARBA00022448"/>
    </source>
</evidence>
<comment type="subcellular location">
    <subcellularLocation>
        <location evidence="1">Membrane</location>
        <topology evidence="1">Multi-pass membrane protein</topology>
    </subcellularLocation>
</comment>
<name>D5RNV5_9PROT</name>
<feature type="non-terminal residue" evidence="8">
    <location>
        <position position="137"/>
    </location>
</feature>
<proteinExistence type="predicted"/>
<keyword evidence="5 6" id="KW-0472">Membrane</keyword>
<evidence type="ECO:0000256" key="1">
    <source>
        <dbReference type="ARBA" id="ARBA00004141"/>
    </source>
</evidence>
<evidence type="ECO:0000259" key="7">
    <source>
        <dbReference type="PROSITE" id="PS50850"/>
    </source>
</evidence>
<dbReference type="HOGENOM" id="CLU_001265_47_3_5"/>
<evidence type="ECO:0000256" key="5">
    <source>
        <dbReference type="ARBA" id="ARBA00023136"/>
    </source>
</evidence>
<dbReference type="RefSeq" id="WP_007006314.1">
    <property type="nucleotide sequence ID" value="NZ_GG771012.1"/>
</dbReference>
<keyword evidence="9" id="KW-1185">Reference proteome</keyword>
<dbReference type="EMBL" id="ADVL01000556">
    <property type="protein sequence ID" value="EFH11012.1"/>
    <property type="molecule type" value="Genomic_DNA"/>
</dbReference>
<dbReference type="GO" id="GO:0005886">
    <property type="term" value="C:plasma membrane"/>
    <property type="evidence" value="ECO:0007669"/>
    <property type="project" value="TreeGrafter"/>
</dbReference>
<dbReference type="PANTHER" id="PTHR23502:SF132">
    <property type="entry name" value="POLYAMINE TRANSPORTER 2-RELATED"/>
    <property type="match status" value="1"/>
</dbReference>
<keyword evidence="4 6" id="KW-1133">Transmembrane helix</keyword>
<protein>
    <recommendedName>
        <fullName evidence="7">Major facilitator superfamily (MFS) profile domain-containing protein</fullName>
    </recommendedName>
</protein>
<dbReference type="Proteomes" id="UP000005324">
    <property type="component" value="Unassembled WGS sequence"/>
</dbReference>
<keyword evidence="2" id="KW-0813">Transport</keyword>
<organism evidence="8 9">
    <name type="scientific">Pseudoroseomonas cervicalis ATCC 49957</name>
    <dbReference type="NCBI Taxonomy" id="525371"/>
    <lineage>
        <taxon>Bacteria</taxon>
        <taxon>Pseudomonadati</taxon>
        <taxon>Pseudomonadota</taxon>
        <taxon>Alphaproteobacteria</taxon>
        <taxon>Acetobacterales</taxon>
        <taxon>Roseomonadaceae</taxon>
        <taxon>Roseomonas</taxon>
    </lineage>
</organism>
<dbReference type="GO" id="GO:0022857">
    <property type="term" value="F:transmembrane transporter activity"/>
    <property type="evidence" value="ECO:0007669"/>
    <property type="project" value="InterPro"/>
</dbReference>
<feature type="transmembrane region" description="Helical" evidence="6">
    <location>
        <begin position="82"/>
        <end position="100"/>
    </location>
</feature>
<dbReference type="PROSITE" id="PS50850">
    <property type="entry name" value="MFS"/>
    <property type="match status" value="1"/>
</dbReference>
<dbReference type="Gene3D" id="1.20.1720.10">
    <property type="entry name" value="Multidrug resistance protein D"/>
    <property type="match status" value="1"/>
</dbReference>
<accession>D5RNV5</accession>
<gene>
    <name evidence="8" type="ORF">HMPREF0731_2766</name>
</gene>
<comment type="caution">
    <text evidence="8">The sequence shown here is derived from an EMBL/GenBank/DDBJ whole genome shotgun (WGS) entry which is preliminary data.</text>
</comment>
<evidence type="ECO:0000256" key="4">
    <source>
        <dbReference type="ARBA" id="ARBA00022989"/>
    </source>
</evidence>
<evidence type="ECO:0000313" key="8">
    <source>
        <dbReference type="EMBL" id="EFH11012.1"/>
    </source>
</evidence>
<feature type="domain" description="Major facilitator superfamily (MFS) profile" evidence="7">
    <location>
        <begin position="16"/>
        <end position="137"/>
    </location>
</feature>
<reference evidence="8 9" key="1">
    <citation type="submission" date="2010-04" db="EMBL/GenBank/DDBJ databases">
        <authorList>
            <person name="Qin X."/>
            <person name="Bachman B."/>
            <person name="Battles P."/>
            <person name="Bell A."/>
            <person name="Bess C."/>
            <person name="Bickham C."/>
            <person name="Chaboub L."/>
            <person name="Chen D."/>
            <person name="Coyle M."/>
            <person name="Deiros D.R."/>
            <person name="Dinh H."/>
            <person name="Forbes L."/>
            <person name="Fowler G."/>
            <person name="Francisco L."/>
            <person name="Fu Q."/>
            <person name="Gubbala S."/>
            <person name="Hale W."/>
            <person name="Han Y."/>
            <person name="Hemphill L."/>
            <person name="Highlander S.K."/>
            <person name="Hirani K."/>
            <person name="Hogues M."/>
            <person name="Jackson L."/>
            <person name="Jakkamsetti A."/>
            <person name="Javaid M."/>
            <person name="Jiang H."/>
            <person name="Korchina V."/>
            <person name="Kovar C."/>
            <person name="Lara F."/>
            <person name="Lee S."/>
            <person name="Mata R."/>
            <person name="Mathew T."/>
            <person name="Moen C."/>
            <person name="Morales K."/>
            <person name="Munidasa M."/>
            <person name="Nazareth L."/>
            <person name="Ngo R."/>
            <person name="Nguyen L."/>
            <person name="Okwuonu G."/>
            <person name="Ongeri F."/>
            <person name="Patil S."/>
            <person name="Petrosino J."/>
            <person name="Pham C."/>
            <person name="Pham P."/>
            <person name="Pu L.-L."/>
            <person name="Puazo M."/>
            <person name="Raj R."/>
            <person name="Reid J."/>
            <person name="Rouhana J."/>
            <person name="Saada N."/>
            <person name="Shang Y."/>
            <person name="Simmons D."/>
            <person name="Thornton R."/>
            <person name="Warren J."/>
            <person name="Weissenberger G."/>
            <person name="Zhang J."/>
            <person name="Zhang L."/>
            <person name="Zhou C."/>
            <person name="Zhu D."/>
            <person name="Muzny D."/>
            <person name="Worley K."/>
            <person name="Gibbs R."/>
        </authorList>
    </citation>
    <scope>NUCLEOTIDE SEQUENCE [LARGE SCALE GENOMIC DNA]</scope>
    <source>
        <strain evidence="8 9">ATCC 49957</strain>
    </source>
</reference>
<evidence type="ECO:0000256" key="6">
    <source>
        <dbReference type="SAM" id="Phobius"/>
    </source>
</evidence>